<evidence type="ECO:0000313" key="2">
    <source>
        <dbReference type="EMBL" id="PSR24731.1"/>
    </source>
</evidence>
<dbReference type="AlphaFoldDB" id="A0A2T2WR58"/>
<dbReference type="EMBL" id="PXYW01000168">
    <property type="protein sequence ID" value="PSR24731.1"/>
    <property type="molecule type" value="Genomic_DNA"/>
</dbReference>
<comment type="caution">
    <text evidence="2">The sequence shown here is derived from an EMBL/GenBank/DDBJ whole genome shotgun (WGS) entry which is preliminary data.</text>
</comment>
<dbReference type="Proteomes" id="UP000242972">
    <property type="component" value="Unassembled WGS sequence"/>
</dbReference>
<dbReference type="InterPro" id="IPR010359">
    <property type="entry name" value="IrrE_HExxH"/>
</dbReference>
<dbReference type="PANTHER" id="PTHR43236:SF1">
    <property type="entry name" value="BLL7220 PROTEIN"/>
    <property type="match status" value="1"/>
</dbReference>
<dbReference type="PANTHER" id="PTHR43236">
    <property type="entry name" value="ANTITOXIN HIGA1"/>
    <property type="match status" value="1"/>
</dbReference>
<gene>
    <name evidence="2" type="ORF">C7B46_20935</name>
</gene>
<feature type="domain" description="IrrE N-terminal-like" evidence="1">
    <location>
        <begin position="53"/>
        <end position="157"/>
    </location>
</feature>
<name>A0A2T2WR58_9FIRM</name>
<sequence length="194" mass="21729">MPLQRPFVPIAHKVIRRLQPMRPYSPPSEASMAKDLLDTHGTLSPVPLITLCHTQGLTVRRTTFATPDVAIVVIPYHGLPTIFVDQAASAAHQRFLIAHALAHCVLHGQQIPDNYSLVESYDRFTHSHNFSDDRASCVECRTNRLARAILMPPSKMAQWLRSSLSVTSGGFLLAVSPSQFRQRLRDRLSAEDFH</sequence>
<evidence type="ECO:0000313" key="3">
    <source>
        <dbReference type="Proteomes" id="UP000242972"/>
    </source>
</evidence>
<dbReference type="Gene3D" id="1.10.10.2910">
    <property type="match status" value="1"/>
</dbReference>
<dbReference type="Pfam" id="PF06114">
    <property type="entry name" value="Peptidase_M78"/>
    <property type="match status" value="1"/>
</dbReference>
<reference evidence="2 3" key="1">
    <citation type="journal article" date="2014" name="BMC Genomics">
        <title>Comparison of environmental and isolate Sulfobacillus genomes reveals diverse carbon, sulfur, nitrogen, and hydrogen metabolisms.</title>
        <authorList>
            <person name="Justice N.B."/>
            <person name="Norman A."/>
            <person name="Brown C.T."/>
            <person name="Singh A."/>
            <person name="Thomas B.C."/>
            <person name="Banfield J.F."/>
        </authorList>
    </citation>
    <scope>NUCLEOTIDE SEQUENCE [LARGE SCALE GENOMIC DNA]</scope>
    <source>
        <strain evidence="2">AMDSBA4</strain>
    </source>
</reference>
<proteinExistence type="predicted"/>
<protein>
    <recommendedName>
        <fullName evidence="1">IrrE N-terminal-like domain-containing protein</fullName>
    </recommendedName>
</protein>
<organism evidence="2 3">
    <name type="scientific">Sulfobacillus benefaciens</name>
    <dbReference type="NCBI Taxonomy" id="453960"/>
    <lineage>
        <taxon>Bacteria</taxon>
        <taxon>Bacillati</taxon>
        <taxon>Bacillota</taxon>
        <taxon>Clostridia</taxon>
        <taxon>Eubacteriales</taxon>
        <taxon>Clostridiales Family XVII. Incertae Sedis</taxon>
        <taxon>Sulfobacillus</taxon>
    </lineage>
</organism>
<dbReference type="InterPro" id="IPR052345">
    <property type="entry name" value="Rad_response_metalloprotease"/>
</dbReference>
<accession>A0A2T2WR58</accession>
<evidence type="ECO:0000259" key="1">
    <source>
        <dbReference type="Pfam" id="PF06114"/>
    </source>
</evidence>